<evidence type="ECO:0000313" key="8">
    <source>
        <dbReference type="Proteomes" id="UP001190926"/>
    </source>
</evidence>
<evidence type="ECO:0000256" key="1">
    <source>
        <dbReference type="ARBA" id="ARBA00004170"/>
    </source>
</evidence>
<evidence type="ECO:0000313" key="7">
    <source>
        <dbReference type="EMBL" id="KAH6754940.1"/>
    </source>
</evidence>
<comment type="subcellular location">
    <subcellularLocation>
        <location evidence="1">Membrane</location>
        <topology evidence="1">Peripheral membrane protein</topology>
    </subcellularLocation>
</comment>
<comment type="similarity">
    <text evidence="5">Belongs to the HIPP family.</text>
</comment>
<evidence type="ECO:0000256" key="4">
    <source>
        <dbReference type="ARBA" id="ARBA00023289"/>
    </source>
</evidence>
<dbReference type="CDD" id="cd00371">
    <property type="entry name" value="HMA"/>
    <property type="match status" value="1"/>
</dbReference>
<dbReference type="PANTHER" id="PTHR45868">
    <property type="entry name" value="HEAVY METAL-ASSOCIATED ISOPRENYLATED PLANT PROTEIN 33-RELATED"/>
    <property type="match status" value="1"/>
</dbReference>
<protein>
    <submittedName>
        <fullName evidence="7">Heavy metal transport/detoxification superfamily protein</fullName>
    </submittedName>
</protein>
<dbReference type="InterPro" id="IPR006121">
    <property type="entry name" value="HMA_dom"/>
</dbReference>
<feature type="domain" description="HMA" evidence="6">
    <location>
        <begin position="14"/>
        <end position="77"/>
    </location>
</feature>
<dbReference type="FunFam" id="3.30.70.100:FF:000008">
    <property type="entry name" value="Copper transport protein ATOX1"/>
    <property type="match status" value="1"/>
</dbReference>
<evidence type="ECO:0000256" key="2">
    <source>
        <dbReference type="ARBA" id="ARBA00022481"/>
    </source>
</evidence>
<keyword evidence="2" id="KW-0488">Methylation</keyword>
<dbReference type="EMBL" id="SDAM02029679">
    <property type="protein sequence ID" value="KAH6754940.1"/>
    <property type="molecule type" value="Genomic_DNA"/>
</dbReference>
<gene>
    <name evidence="7" type="ORF">C2S53_019348</name>
</gene>
<name>A0AAD4ILC6_PERFH</name>
<evidence type="ECO:0000256" key="3">
    <source>
        <dbReference type="ARBA" id="ARBA00022723"/>
    </source>
</evidence>
<keyword evidence="4" id="KW-0449">Lipoprotein</keyword>
<dbReference type="GO" id="GO:0009626">
    <property type="term" value="P:plant-type hypersensitive response"/>
    <property type="evidence" value="ECO:0007669"/>
    <property type="project" value="UniProtKB-KW"/>
</dbReference>
<keyword evidence="4" id="KW-0636">Prenylation</keyword>
<evidence type="ECO:0000256" key="5">
    <source>
        <dbReference type="ARBA" id="ARBA00024045"/>
    </source>
</evidence>
<reference evidence="7 8" key="1">
    <citation type="journal article" date="2021" name="Nat. Commun.">
        <title>Incipient diploidization of the medicinal plant Perilla within 10,000 years.</title>
        <authorList>
            <person name="Zhang Y."/>
            <person name="Shen Q."/>
            <person name="Leng L."/>
            <person name="Zhang D."/>
            <person name="Chen S."/>
            <person name="Shi Y."/>
            <person name="Ning Z."/>
            <person name="Chen S."/>
        </authorList>
    </citation>
    <scope>NUCLEOTIDE SEQUENCE [LARGE SCALE GENOMIC DNA]</scope>
    <source>
        <strain evidence="8">cv. PC099</strain>
    </source>
</reference>
<accession>A0AAD4ILC6</accession>
<sequence>MFEEDKNNFDFVKMKIHVLKVHIHCQGCMQKVKKLLRKIPGVYEVKIDAEEQKVTVSGDVDGDKLIKKLAKSGKHAELWSASSSEWPQDDENLIQMQSPMAALNLREYQPLSAHPGHDTWGMGRYMNNDNQMARTQMYNELTGWNENFSNDWGSIDRALNSRTNFSGNSDLGGFNRIGNLYAGMPAYNYQFQLPAVMNTRDWYGHQNPQIWNI</sequence>
<proteinExistence type="inferred from homology"/>
<keyword evidence="8" id="KW-1185">Reference proteome</keyword>
<dbReference type="InterPro" id="IPR036163">
    <property type="entry name" value="HMA_dom_sf"/>
</dbReference>
<dbReference type="AlphaFoldDB" id="A0AAD4ILC6"/>
<dbReference type="Pfam" id="PF00403">
    <property type="entry name" value="HMA"/>
    <property type="match status" value="1"/>
</dbReference>
<dbReference type="SUPFAM" id="SSF55008">
    <property type="entry name" value="HMA, heavy metal-associated domain"/>
    <property type="match status" value="1"/>
</dbReference>
<dbReference type="GO" id="GO:0046872">
    <property type="term" value="F:metal ion binding"/>
    <property type="evidence" value="ECO:0007669"/>
    <property type="project" value="UniProtKB-KW"/>
</dbReference>
<dbReference type="GO" id="GO:0016020">
    <property type="term" value="C:membrane"/>
    <property type="evidence" value="ECO:0007669"/>
    <property type="project" value="UniProtKB-SubCell"/>
</dbReference>
<evidence type="ECO:0000259" key="6">
    <source>
        <dbReference type="PROSITE" id="PS50846"/>
    </source>
</evidence>
<dbReference type="PANTHER" id="PTHR45868:SF74">
    <property type="entry name" value="HEAVY METAL-ASSOCIATED ISOPRENYLATED PLANT PROTEIN 33"/>
    <property type="match status" value="1"/>
</dbReference>
<keyword evidence="3" id="KW-0479">Metal-binding</keyword>
<dbReference type="Proteomes" id="UP001190926">
    <property type="component" value="Unassembled WGS sequence"/>
</dbReference>
<comment type="caution">
    <text evidence="7">The sequence shown here is derived from an EMBL/GenBank/DDBJ whole genome shotgun (WGS) entry which is preliminary data.</text>
</comment>
<organism evidence="7 8">
    <name type="scientific">Perilla frutescens var. hirtella</name>
    <name type="common">Perilla citriodora</name>
    <name type="synonym">Perilla setoyensis</name>
    <dbReference type="NCBI Taxonomy" id="608512"/>
    <lineage>
        <taxon>Eukaryota</taxon>
        <taxon>Viridiplantae</taxon>
        <taxon>Streptophyta</taxon>
        <taxon>Embryophyta</taxon>
        <taxon>Tracheophyta</taxon>
        <taxon>Spermatophyta</taxon>
        <taxon>Magnoliopsida</taxon>
        <taxon>eudicotyledons</taxon>
        <taxon>Gunneridae</taxon>
        <taxon>Pentapetalae</taxon>
        <taxon>asterids</taxon>
        <taxon>lamiids</taxon>
        <taxon>Lamiales</taxon>
        <taxon>Lamiaceae</taxon>
        <taxon>Nepetoideae</taxon>
        <taxon>Elsholtzieae</taxon>
        <taxon>Perilla</taxon>
    </lineage>
</organism>
<dbReference type="Gene3D" id="3.30.70.100">
    <property type="match status" value="1"/>
</dbReference>
<dbReference type="PROSITE" id="PS50846">
    <property type="entry name" value="HMA_2"/>
    <property type="match status" value="1"/>
</dbReference>